<feature type="transmembrane region" description="Helical" evidence="1">
    <location>
        <begin position="89"/>
        <end position="107"/>
    </location>
</feature>
<comment type="caution">
    <text evidence="2">The sequence shown here is derived from an EMBL/GenBank/DDBJ whole genome shotgun (WGS) entry which is preliminary data.</text>
</comment>
<proteinExistence type="predicted"/>
<sequence>MNRYIRSMTAGFVATAALSLLMLMKGAMGLMPALNPIAMLTDMAHAQMGMPASPMVGWVAHFMIGTVAWGILFALLFDKLPGRRASVKGMSFSVLAWLTMMVGPMPMAGAGLFGLALGMMAPVMALVMHLIWGAVLGYGYGRFQSNTGAGHSAIFS</sequence>
<dbReference type="Pfam" id="PF20587">
    <property type="entry name" value="DUF6789"/>
    <property type="match status" value="1"/>
</dbReference>
<evidence type="ECO:0000256" key="1">
    <source>
        <dbReference type="SAM" id="Phobius"/>
    </source>
</evidence>
<organism evidence="2 3">
    <name type="scientific">Paraburkholderia denitrificans</name>
    <dbReference type="NCBI Taxonomy" id="694025"/>
    <lineage>
        <taxon>Bacteria</taxon>
        <taxon>Pseudomonadati</taxon>
        <taxon>Pseudomonadota</taxon>
        <taxon>Betaproteobacteria</taxon>
        <taxon>Burkholderiales</taxon>
        <taxon>Burkholderiaceae</taxon>
        <taxon>Paraburkholderia</taxon>
    </lineage>
</organism>
<keyword evidence="1" id="KW-0472">Membrane</keyword>
<accession>A0ABW0JCS2</accession>
<reference evidence="3" key="1">
    <citation type="journal article" date="2019" name="Int. J. Syst. Evol. Microbiol.">
        <title>The Global Catalogue of Microorganisms (GCM) 10K type strain sequencing project: providing services to taxonomists for standard genome sequencing and annotation.</title>
        <authorList>
            <consortium name="The Broad Institute Genomics Platform"/>
            <consortium name="The Broad Institute Genome Sequencing Center for Infectious Disease"/>
            <person name="Wu L."/>
            <person name="Ma J."/>
        </authorList>
    </citation>
    <scope>NUCLEOTIDE SEQUENCE [LARGE SCALE GENOMIC DNA]</scope>
    <source>
        <strain evidence="3">CCUG 56042</strain>
    </source>
</reference>
<feature type="transmembrane region" description="Helical" evidence="1">
    <location>
        <begin position="58"/>
        <end position="77"/>
    </location>
</feature>
<evidence type="ECO:0000313" key="3">
    <source>
        <dbReference type="Proteomes" id="UP001596103"/>
    </source>
</evidence>
<keyword evidence="3" id="KW-1185">Reference proteome</keyword>
<dbReference type="EMBL" id="JBHSMP010000025">
    <property type="protein sequence ID" value="MFC5430828.1"/>
    <property type="molecule type" value="Genomic_DNA"/>
</dbReference>
<keyword evidence="1" id="KW-1133">Transmembrane helix</keyword>
<keyword evidence="1" id="KW-0812">Transmembrane</keyword>
<dbReference type="InterPro" id="IPR046739">
    <property type="entry name" value="DUF6789"/>
</dbReference>
<dbReference type="Proteomes" id="UP001596103">
    <property type="component" value="Unassembled WGS sequence"/>
</dbReference>
<name>A0ABW0JCS2_9BURK</name>
<gene>
    <name evidence="2" type="ORF">ACFPTO_18790</name>
</gene>
<evidence type="ECO:0000313" key="2">
    <source>
        <dbReference type="EMBL" id="MFC5430828.1"/>
    </source>
</evidence>
<protein>
    <submittedName>
        <fullName evidence="2">DUF6789 family protein</fullName>
    </submittedName>
</protein>
<feature type="transmembrane region" description="Helical" evidence="1">
    <location>
        <begin position="113"/>
        <end position="136"/>
    </location>
</feature>
<dbReference type="RefSeq" id="WP_377713605.1">
    <property type="nucleotide sequence ID" value="NZ_JBHSMP010000025.1"/>
</dbReference>